<dbReference type="Pfam" id="PF11680">
    <property type="entry name" value="DUF3276"/>
    <property type="match status" value="1"/>
</dbReference>
<accession>A0A0G0G5Z0</accession>
<dbReference type="Proteomes" id="UP000034917">
    <property type="component" value="Unassembled WGS sequence"/>
</dbReference>
<evidence type="ECO:0000256" key="2">
    <source>
        <dbReference type="ARBA" id="ARBA00023125"/>
    </source>
</evidence>
<dbReference type="EMBL" id="LBSV01000002">
    <property type="protein sequence ID" value="KKQ26533.1"/>
    <property type="molecule type" value="Genomic_DNA"/>
</dbReference>
<keyword evidence="2" id="KW-0238">DNA-binding</keyword>
<dbReference type="GO" id="GO:0000977">
    <property type="term" value="F:RNA polymerase II transcription regulatory region sequence-specific DNA binding"/>
    <property type="evidence" value="ECO:0007669"/>
    <property type="project" value="InterPro"/>
</dbReference>
<gene>
    <name evidence="3" type="ORF">US40_C0002G0067</name>
</gene>
<protein>
    <submittedName>
        <fullName evidence="3">Uncharacterized protein</fullName>
    </submittedName>
</protein>
<organism evidence="3 4">
    <name type="scientific">Candidatus Roizmanbacteria bacterium GW2011_GWC2_37_13</name>
    <dbReference type="NCBI Taxonomy" id="1618486"/>
    <lineage>
        <taxon>Bacteria</taxon>
        <taxon>Candidatus Roizmaniibacteriota</taxon>
    </lineage>
</organism>
<evidence type="ECO:0000256" key="1">
    <source>
        <dbReference type="ARBA" id="ARBA00009251"/>
    </source>
</evidence>
<sequence length="55" mass="6532">MTVFLDTYEAKNGNKYLKITESRFDKTTKQSKRSSIFFFKEDLEKFKEALSEVTL</sequence>
<dbReference type="AlphaFoldDB" id="A0A0G0G5Z0"/>
<dbReference type="GO" id="GO:0032422">
    <property type="term" value="F:purine-rich negative regulatory element binding"/>
    <property type="evidence" value="ECO:0007669"/>
    <property type="project" value="InterPro"/>
</dbReference>
<dbReference type="InterPro" id="IPR006628">
    <property type="entry name" value="PUR-bd_fam"/>
</dbReference>
<comment type="similarity">
    <text evidence="1">Belongs to the PUR DNA-binding protein family.</text>
</comment>
<reference evidence="3 4" key="1">
    <citation type="journal article" date="2015" name="Nature">
        <title>rRNA introns, odd ribosomes, and small enigmatic genomes across a large radiation of phyla.</title>
        <authorList>
            <person name="Brown C.T."/>
            <person name="Hug L.A."/>
            <person name="Thomas B.C."/>
            <person name="Sharon I."/>
            <person name="Castelle C.J."/>
            <person name="Singh A."/>
            <person name="Wilkins M.J."/>
            <person name="Williams K.H."/>
            <person name="Banfield J.F."/>
        </authorList>
    </citation>
    <scope>NUCLEOTIDE SEQUENCE [LARGE SCALE GENOMIC DNA]</scope>
</reference>
<name>A0A0G0G5Z0_9BACT</name>
<evidence type="ECO:0000313" key="4">
    <source>
        <dbReference type="Proteomes" id="UP000034917"/>
    </source>
</evidence>
<evidence type="ECO:0000313" key="3">
    <source>
        <dbReference type="EMBL" id="KKQ26533.1"/>
    </source>
</evidence>
<proteinExistence type="inferred from homology"/>
<comment type="caution">
    <text evidence="3">The sequence shown here is derived from an EMBL/GenBank/DDBJ whole genome shotgun (WGS) entry which is preliminary data.</text>
</comment>
<dbReference type="Gene3D" id="3.10.450.700">
    <property type="match status" value="1"/>
</dbReference>